<evidence type="ECO:0000313" key="1">
    <source>
        <dbReference type="EMBL" id="PZF78122.1"/>
    </source>
</evidence>
<keyword evidence="2" id="KW-1185">Reference proteome</keyword>
<evidence type="ECO:0008006" key="3">
    <source>
        <dbReference type="Google" id="ProtNLM"/>
    </source>
</evidence>
<protein>
    <recommendedName>
        <fullName evidence="3">DUF3303 domain-containing protein</fullName>
    </recommendedName>
</protein>
<reference evidence="2" key="1">
    <citation type="submission" date="2018-06" db="EMBL/GenBank/DDBJ databases">
        <title>Aestuariibacter litoralis strain KCTC 52945T.</title>
        <authorList>
            <person name="Li X."/>
            <person name="Salam N."/>
            <person name="Li J.-L."/>
            <person name="Chen Y.-M."/>
            <person name="Yang Z.-W."/>
            <person name="Zhang L.-Y."/>
            <person name="Han M.-X."/>
            <person name="Xiao M."/>
            <person name="Li W.-J."/>
        </authorList>
    </citation>
    <scope>NUCLEOTIDE SEQUENCE [LARGE SCALE GENOMIC DNA]</scope>
    <source>
        <strain evidence="2">KCTC 52945</strain>
    </source>
</reference>
<gene>
    <name evidence="1" type="ORF">DK847_06810</name>
</gene>
<accession>A0A2W2AWL5</accession>
<sequence length="96" mass="10265">MHAVVRLYYGTGGRDLLAFIAANKPQIETMMSGVSGFESYAISPAGGFTITVCADEKASETVTELARKWIADNARHIKAEPPKVLGGPIAWTLARA</sequence>
<proteinExistence type="predicted"/>
<dbReference type="EMBL" id="QKVK01000002">
    <property type="protein sequence ID" value="PZF78122.1"/>
    <property type="molecule type" value="Genomic_DNA"/>
</dbReference>
<dbReference type="RefSeq" id="WP_111197093.1">
    <property type="nucleotide sequence ID" value="NZ_QKVK01000002.1"/>
</dbReference>
<evidence type="ECO:0000313" key="2">
    <source>
        <dbReference type="Proteomes" id="UP000248795"/>
    </source>
</evidence>
<name>A0A2W2AWL5_9HYPH</name>
<dbReference type="AlphaFoldDB" id="A0A2W2AWL5"/>
<comment type="caution">
    <text evidence="1">The sequence shown here is derived from an EMBL/GenBank/DDBJ whole genome shotgun (WGS) entry which is preliminary data.</text>
</comment>
<dbReference type="Proteomes" id="UP000248795">
    <property type="component" value="Unassembled WGS sequence"/>
</dbReference>
<organism evidence="1 2">
    <name type="scientific">Aestuariivirga litoralis</name>
    <dbReference type="NCBI Taxonomy" id="2650924"/>
    <lineage>
        <taxon>Bacteria</taxon>
        <taxon>Pseudomonadati</taxon>
        <taxon>Pseudomonadota</taxon>
        <taxon>Alphaproteobacteria</taxon>
        <taxon>Hyphomicrobiales</taxon>
        <taxon>Aestuariivirgaceae</taxon>
        <taxon>Aestuariivirga</taxon>
    </lineage>
</organism>